<protein>
    <recommendedName>
        <fullName evidence="4">ZZ-type domain-containing protein</fullName>
    </recommendedName>
</protein>
<dbReference type="SUPFAM" id="SSF57850">
    <property type="entry name" value="RING/U-box"/>
    <property type="match status" value="1"/>
</dbReference>
<reference evidence="2" key="1">
    <citation type="submission" date="2023-10" db="EMBL/GenBank/DDBJ databases">
        <authorList>
            <person name="Chen Y."/>
            <person name="Shah S."/>
            <person name="Dougan E. K."/>
            <person name="Thang M."/>
            <person name="Chan C."/>
        </authorList>
    </citation>
    <scope>NUCLEOTIDE SEQUENCE [LARGE SCALE GENOMIC DNA]</scope>
</reference>
<evidence type="ECO:0000256" key="1">
    <source>
        <dbReference type="SAM" id="MobiDB-lite"/>
    </source>
</evidence>
<feature type="compositionally biased region" description="Low complexity" evidence="1">
    <location>
        <begin position="451"/>
        <end position="460"/>
    </location>
</feature>
<feature type="region of interest" description="Disordered" evidence="1">
    <location>
        <begin position="371"/>
        <end position="396"/>
    </location>
</feature>
<evidence type="ECO:0000313" key="2">
    <source>
        <dbReference type="EMBL" id="CAK0814015.1"/>
    </source>
</evidence>
<comment type="caution">
    <text evidence="2">The sequence shown here is derived from an EMBL/GenBank/DDBJ whole genome shotgun (WGS) entry which is preliminary data.</text>
</comment>
<organism evidence="2 3">
    <name type="scientific">Prorocentrum cordatum</name>
    <dbReference type="NCBI Taxonomy" id="2364126"/>
    <lineage>
        <taxon>Eukaryota</taxon>
        <taxon>Sar</taxon>
        <taxon>Alveolata</taxon>
        <taxon>Dinophyceae</taxon>
        <taxon>Prorocentrales</taxon>
        <taxon>Prorocentraceae</taxon>
        <taxon>Prorocentrum</taxon>
    </lineage>
</organism>
<name>A0ABN9R5E0_9DINO</name>
<dbReference type="EMBL" id="CAUYUJ010005535">
    <property type="protein sequence ID" value="CAK0814015.1"/>
    <property type="molecule type" value="Genomic_DNA"/>
</dbReference>
<dbReference type="Proteomes" id="UP001189429">
    <property type="component" value="Unassembled WGS sequence"/>
</dbReference>
<sequence>MQLEGLASKLTGEDERLGGAGRQLAGCISECGPGALRHAPSRPAAMEPGVRGVATLPVKQHALLLRLCQVFTARARVDPALAAAWLRDSQSLLQRLQSDRVRLQKCGPAAPAALTEYMSISLHALSGLVREGAPLVPRTFTSCTSAPYRKPAWSPLDRSTTQAGVQHLTVASFGWWELTPVTDQNVRVLCRLLLTQGVQVAMEEQGPEGNWSYTLGRSGRGHRLVPHTQTDPQHPEETFCNECGAAEHYEHGHDFYGCEQCNYDLCKACREGRASPHRHRRSTAQRQPGAVAAEGSEAREQVSQEQAADPRPTTPVAAEAPEQAPLAEARAQPGAPWHVGGKARREDQEQAADPRPTTPVAAEALEQAPLAEARAQPGAPWHVGGKARREDQERRLARRTCVRAALRGAVMAPAAPDPAELPFSERRRIFSGGASGKTAPPARRPSPLWPPALAACAGGAQETPPGHRSPLSACSTDASSAGGDPSMPDARCRLAEVEAEPEPEEASGGGGSPATRGPPRAAGGGAVEEQCVARIAQKLQRLAGRVESLEDRGHPARAVKSVGGASEVFRCARGVPPSCTGSQGALSRSRASAMAFQWRPPTSRTLARLIHKLIAPVMRPA</sequence>
<gene>
    <name evidence="2" type="ORF">PCOR1329_LOCUS17731</name>
</gene>
<feature type="region of interest" description="Disordered" evidence="1">
    <location>
        <begin position="274"/>
        <end position="357"/>
    </location>
</feature>
<accession>A0ABN9R5E0</accession>
<proteinExistence type="predicted"/>
<feature type="region of interest" description="Disordered" evidence="1">
    <location>
        <begin position="431"/>
        <end position="527"/>
    </location>
</feature>
<feature type="compositionally biased region" description="Low complexity" evidence="1">
    <location>
        <begin position="310"/>
        <end position="333"/>
    </location>
</feature>
<keyword evidence="3" id="KW-1185">Reference proteome</keyword>
<evidence type="ECO:0000313" key="3">
    <source>
        <dbReference type="Proteomes" id="UP001189429"/>
    </source>
</evidence>
<evidence type="ECO:0008006" key="4">
    <source>
        <dbReference type="Google" id="ProtNLM"/>
    </source>
</evidence>